<reference evidence="13" key="2">
    <citation type="journal article" date="2021" name="PeerJ">
        <title>Extensive microbial diversity within the chicken gut microbiome revealed by metagenomics and culture.</title>
        <authorList>
            <person name="Gilroy R."/>
            <person name="Ravi A."/>
            <person name="Getino M."/>
            <person name="Pursley I."/>
            <person name="Horton D.L."/>
            <person name="Alikhan N.F."/>
            <person name="Baker D."/>
            <person name="Gharbi K."/>
            <person name="Hall N."/>
            <person name="Watson M."/>
            <person name="Adriaenssens E.M."/>
            <person name="Foster-Nyarko E."/>
            <person name="Jarju S."/>
            <person name="Secka A."/>
            <person name="Antonio M."/>
            <person name="Oren A."/>
            <person name="Chaudhuri R.R."/>
            <person name="La Ragione R."/>
            <person name="Hildebrand F."/>
            <person name="Pallen M.J."/>
        </authorList>
    </citation>
    <scope>NUCLEOTIDE SEQUENCE</scope>
    <source>
        <strain evidence="13">C6-149</strain>
    </source>
</reference>
<evidence type="ECO:0000256" key="1">
    <source>
        <dbReference type="ARBA" id="ARBA00001946"/>
    </source>
</evidence>
<dbReference type="Pfam" id="PF02779">
    <property type="entry name" value="Transket_pyr"/>
    <property type="match status" value="1"/>
</dbReference>
<evidence type="ECO:0000256" key="3">
    <source>
        <dbReference type="ARBA" id="ARBA00011081"/>
    </source>
</evidence>
<dbReference type="CDD" id="cd07033">
    <property type="entry name" value="TPP_PYR_DXS_TK_like"/>
    <property type="match status" value="1"/>
</dbReference>
<dbReference type="SUPFAM" id="SSF52518">
    <property type="entry name" value="Thiamin diphosphate-binding fold (THDP-binding)"/>
    <property type="match status" value="2"/>
</dbReference>
<evidence type="ECO:0000256" key="2">
    <source>
        <dbReference type="ARBA" id="ARBA00004980"/>
    </source>
</evidence>
<keyword evidence="11" id="KW-0414">Isoprene biosynthesis</keyword>
<dbReference type="CDD" id="cd02007">
    <property type="entry name" value="TPP_DXS"/>
    <property type="match status" value="1"/>
</dbReference>
<dbReference type="GO" id="GO:0019288">
    <property type="term" value="P:isopentenyl diphosphate biosynthetic process, methylerythritol 4-phosphate pathway"/>
    <property type="evidence" value="ECO:0007669"/>
    <property type="project" value="TreeGrafter"/>
</dbReference>
<evidence type="ECO:0000256" key="8">
    <source>
        <dbReference type="ARBA" id="ARBA00022842"/>
    </source>
</evidence>
<evidence type="ECO:0000313" key="13">
    <source>
        <dbReference type="EMBL" id="MBO8440959.1"/>
    </source>
</evidence>
<dbReference type="Gene3D" id="3.40.50.970">
    <property type="match status" value="2"/>
</dbReference>
<evidence type="ECO:0000256" key="10">
    <source>
        <dbReference type="ARBA" id="ARBA00023052"/>
    </source>
</evidence>
<dbReference type="GO" id="GO:0005829">
    <property type="term" value="C:cytosol"/>
    <property type="evidence" value="ECO:0007669"/>
    <property type="project" value="TreeGrafter"/>
</dbReference>
<organism evidence="13 14">
    <name type="scientific">Candidatus Gallilactobacillus intestinavium</name>
    <dbReference type="NCBI Taxonomy" id="2840838"/>
    <lineage>
        <taxon>Bacteria</taxon>
        <taxon>Bacillati</taxon>
        <taxon>Bacillota</taxon>
        <taxon>Bacilli</taxon>
        <taxon>Lactobacillales</taxon>
        <taxon>Lactobacillaceae</taxon>
        <taxon>Lactobacillaceae incertae sedis</taxon>
        <taxon>Candidatus Gallilactobacillus</taxon>
    </lineage>
</organism>
<dbReference type="EC" id="2.2.1.7" evidence="5"/>
<evidence type="ECO:0000313" key="14">
    <source>
        <dbReference type="Proteomes" id="UP000823614"/>
    </source>
</evidence>
<dbReference type="GO" id="GO:0016114">
    <property type="term" value="P:terpenoid biosynthetic process"/>
    <property type="evidence" value="ECO:0007669"/>
    <property type="project" value="InterPro"/>
</dbReference>
<protein>
    <recommendedName>
        <fullName evidence="5">1-deoxy-D-xylulose-5-phosphate synthase</fullName>
        <ecNumber evidence="5">2.2.1.7</ecNumber>
    </recommendedName>
</protein>
<dbReference type="GO" id="GO:0046872">
    <property type="term" value="F:metal ion binding"/>
    <property type="evidence" value="ECO:0007669"/>
    <property type="project" value="UniProtKB-KW"/>
</dbReference>
<evidence type="ECO:0000256" key="5">
    <source>
        <dbReference type="ARBA" id="ARBA00013150"/>
    </source>
</evidence>
<evidence type="ECO:0000256" key="7">
    <source>
        <dbReference type="ARBA" id="ARBA00022723"/>
    </source>
</evidence>
<dbReference type="InterPro" id="IPR005477">
    <property type="entry name" value="Dxylulose-5-P_synthase"/>
</dbReference>
<gene>
    <name evidence="13" type="ORF">IAA89_00695</name>
</gene>
<dbReference type="Pfam" id="PF02780">
    <property type="entry name" value="Transketolase_C"/>
    <property type="match status" value="1"/>
</dbReference>
<dbReference type="EMBL" id="JADIMP010000013">
    <property type="protein sequence ID" value="MBO8440959.1"/>
    <property type="molecule type" value="Genomic_DNA"/>
</dbReference>
<dbReference type="PANTHER" id="PTHR43322:SF1">
    <property type="entry name" value="1-DEOXY-D-XYLULOSE-5-PHOSPHATE SYNTHASE"/>
    <property type="match status" value="1"/>
</dbReference>
<dbReference type="InterPro" id="IPR005475">
    <property type="entry name" value="Transketolase-like_Pyr-bd"/>
</dbReference>
<dbReference type="SUPFAM" id="SSF52922">
    <property type="entry name" value="TK C-terminal domain-like"/>
    <property type="match status" value="1"/>
</dbReference>
<reference evidence="13" key="1">
    <citation type="submission" date="2020-10" db="EMBL/GenBank/DDBJ databases">
        <authorList>
            <person name="Gilroy R."/>
        </authorList>
    </citation>
    <scope>NUCLEOTIDE SEQUENCE</scope>
    <source>
        <strain evidence="13">C6-149</strain>
    </source>
</reference>
<comment type="caution">
    <text evidence="13">The sequence shown here is derived from an EMBL/GenBank/DDBJ whole genome shotgun (WGS) entry which is preliminary data.</text>
</comment>
<dbReference type="AlphaFoldDB" id="A0A9D9E423"/>
<keyword evidence="7" id="KW-0479">Metal-binding</keyword>
<evidence type="ECO:0000259" key="12">
    <source>
        <dbReference type="SMART" id="SM00861"/>
    </source>
</evidence>
<accession>A0A9D9E423</accession>
<keyword evidence="6 13" id="KW-0808">Transferase</keyword>
<comment type="subunit">
    <text evidence="4">Homodimer.</text>
</comment>
<dbReference type="FunFam" id="3.40.50.970:FF:000010">
    <property type="entry name" value="1-deoxy-D-xylulose-5-phosphate synthase"/>
    <property type="match status" value="1"/>
</dbReference>
<dbReference type="SMART" id="SM00861">
    <property type="entry name" value="Transket_pyr"/>
    <property type="match status" value="1"/>
</dbReference>
<dbReference type="Gene3D" id="3.40.50.920">
    <property type="match status" value="1"/>
</dbReference>
<dbReference type="InterPro" id="IPR029061">
    <property type="entry name" value="THDP-binding"/>
</dbReference>
<dbReference type="PANTHER" id="PTHR43322">
    <property type="entry name" value="1-D-DEOXYXYLULOSE 5-PHOSPHATE SYNTHASE-RELATED"/>
    <property type="match status" value="1"/>
</dbReference>
<keyword evidence="10" id="KW-0786">Thiamine pyrophosphate</keyword>
<comment type="similarity">
    <text evidence="3">Belongs to the transketolase family. DXPS subfamily.</text>
</comment>
<comment type="pathway">
    <text evidence="2">Metabolic intermediate biosynthesis; 1-deoxy-D-xylulose 5-phosphate biosynthesis; 1-deoxy-D-xylulose 5-phosphate from D-glyceraldehyde 3-phosphate and pyruvate: step 1/1.</text>
</comment>
<dbReference type="NCBIfam" id="NF003933">
    <property type="entry name" value="PRK05444.2-2"/>
    <property type="match status" value="1"/>
</dbReference>
<dbReference type="NCBIfam" id="NF008968">
    <property type="entry name" value="PRK12315.1"/>
    <property type="match status" value="1"/>
</dbReference>
<keyword evidence="8" id="KW-0460">Magnesium</keyword>
<feature type="domain" description="Transketolase-like pyrimidine-binding" evidence="12">
    <location>
        <begin position="285"/>
        <end position="448"/>
    </location>
</feature>
<dbReference type="GO" id="GO:0008661">
    <property type="term" value="F:1-deoxy-D-xylulose-5-phosphate synthase activity"/>
    <property type="evidence" value="ECO:0007669"/>
    <property type="project" value="UniProtKB-EC"/>
</dbReference>
<dbReference type="Pfam" id="PF13292">
    <property type="entry name" value="DXP_synthase_N"/>
    <property type="match status" value="2"/>
</dbReference>
<evidence type="ECO:0000256" key="11">
    <source>
        <dbReference type="ARBA" id="ARBA00023229"/>
    </source>
</evidence>
<evidence type="ECO:0000256" key="9">
    <source>
        <dbReference type="ARBA" id="ARBA00022977"/>
    </source>
</evidence>
<dbReference type="Proteomes" id="UP000823614">
    <property type="component" value="Unassembled WGS sequence"/>
</dbReference>
<evidence type="ECO:0000256" key="6">
    <source>
        <dbReference type="ARBA" id="ARBA00022679"/>
    </source>
</evidence>
<dbReference type="GO" id="GO:0009228">
    <property type="term" value="P:thiamine biosynthetic process"/>
    <property type="evidence" value="ECO:0007669"/>
    <property type="project" value="UniProtKB-KW"/>
</dbReference>
<sequence>MNKHPNYLLNQINGPKDVKQFTISQLKQIAEEIRTLIVERTAAIGGHTAPNLGITEVAVAFHYVFNSPTDKIIWDVSHQSYAHKCLTGRVKGFIDPDHYADVGGFTDPNESEHDFFAVGHTSTSVSLAVGMAQARDLQKQSGNIVAVLGDGSASGGLAFEGLNNAGRMRSNLIVIFNDNQMSIDENQGGLYQGLKELRETNGQSANNIFKFMGFDYRYVADGNDLDSLINVFNEIKDIDHPIVIHINTLKGKGYKFAEQNKFKFHWSSPFDIETGQSINNNFSDDTYDQAVIDVLSEEIENDQPIMAINAAIPGTFGLKKLENKYPHNYLDVGIAEQHSLTMATGMAKNGAKPVVFHNSTFLQRAYDQLSHDIALNDLPVVILIKNGTISQSSWTHQGDFDIPYITSLPNIEYLAPTNEEELQNMLRWALRQNNHPIAIREPMHNVEHGKSQSEFNDINYRIEKSGEKVAILALGDFYQLGEQLVQEINNVLHFNPTLINPISASNLDENALDSLLLNHQLIITLEDGSLSGGFGEKIDRYFSDKDVKVLNYGAKKEFNNNIPVSDLYRKYHLTPKQIVDDIKKQNI</sequence>
<comment type="cofactor">
    <cofactor evidence="1">
        <name>Mg(2+)</name>
        <dbReference type="ChEBI" id="CHEBI:18420"/>
    </cofactor>
</comment>
<dbReference type="InterPro" id="IPR009014">
    <property type="entry name" value="Transketo_C/PFOR_II"/>
</dbReference>
<keyword evidence="9" id="KW-0784">Thiamine biosynthesis</keyword>
<evidence type="ECO:0000256" key="4">
    <source>
        <dbReference type="ARBA" id="ARBA00011738"/>
    </source>
</evidence>
<proteinExistence type="inferred from homology"/>
<dbReference type="InterPro" id="IPR033248">
    <property type="entry name" value="Transketolase_C"/>
</dbReference>
<name>A0A9D9E423_9LACO</name>